<evidence type="ECO:0000313" key="3">
    <source>
        <dbReference type="Proteomes" id="UP000193144"/>
    </source>
</evidence>
<dbReference type="PANTHER" id="PTHR24148">
    <property type="entry name" value="ANKYRIN REPEAT DOMAIN-CONTAINING PROTEIN 39 HOMOLOG-RELATED"/>
    <property type="match status" value="1"/>
</dbReference>
<dbReference type="Pfam" id="PF06985">
    <property type="entry name" value="HET"/>
    <property type="match status" value="1"/>
</dbReference>
<evidence type="ECO:0000259" key="1">
    <source>
        <dbReference type="Pfam" id="PF06985"/>
    </source>
</evidence>
<evidence type="ECO:0000313" key="2">
    <source>
        <dbReference type="EMBL" id="ORY17621.1"/>
    </source>
</evidence>
<dbReference type="EMBL" id="MCFA01000011">
    <property type="protein sequence ID" value="ORY17621.1"/>
    <property type="molecule type" value="Genomic_DNA"/>
</dbReference>
<dbReference type="Proteomes" id="UP000193144">
    <property type="component" value="Unassembled WGS sequence"/>
</dbReference>
<name>A0A1Y2A531_9PLEO</name>
<dbReference type="AlphaFoldDB" id="A0A1Y2A531"/>
<reference evidence="2 3" key="1">
    <citation type="submission" date="2016-07" db="EMBL/GenBank/DDBJ databases">
        <title>Pervasive Adenine N6-methylation of Active Genes in Fungi.</title>
        <authorList>
            <consortium name="DOE Joint Genome Institute"/>
            <person name="Mondo S.J."/>
            <person name="Dannebaum R.O."/>
            <person name="Kuo R.C."/>
            <person name="Labutti K."/>
            <person name="Haridas S."/>
            <person name="Kuo A."/>
            <person name="Salamov A."/>
            <person name="Ahrendt S.R."/>
            <person name="Lipzen A."/>
            <person name="Sullivan W."/>
            <person name="Andreopoulos W.B."/>
            <person name="Clum A."/>
            <person name="Lindquist E."/>
            <person name="Daum C."/>
            <person name="Ramamoorthy G.K."/>
            <person name="Gryganskyi A."/>
            <person name="Culley D."/>
            <person name="Magnuson J.K."/>
            <person name="James T.Y."/>
            <person name="O'Malley M.A."/>
            <person name="Stajich J.E."/>
            <person name="Spatafora J.W."/>
            <person name="Visel A."/>
            <person name="Grigoriev I.V."/>
        </authorList>
    </citation>
    <scope>NUCLEOTIDE SEQUENCE [LARGE SCALE GENOMIC DNA]</scope>
    <source>
        <strain evidence="2 3">CBS 115471</strain>
    </source>
</reference>
<keyword evidence="3" id="KW-1185">Reference proteome</keyword>
<dbReference type="OrthoDB" id="3557394at2759"/>
<comment type="caution">
    <text evidence="2">The sequence shown here is derived from an EMBL/GenBank/DDBJ whole genome shotgun (WGS) entry which is preliminary data.</text>
</comment>
<dbReference type="PANTHER" id="PTHR24148:SF73">
    <property type="entry name" value="HET DOMAIN PROTEIN (AFU_ORTHOLOGUE AFUA_8G01020)"/>
    <property type="match status" value="1"/>
</dbReference>
<accession>A0A1Y2A531</accession>
<dbReference type="InterPro" id="IPR052895">
    <property type="entry name" value="HetReg/Transcr_Mod"/>
</dbReference>
<dbReference type="STRING" id="1231657.A0A1Y2A531"/>
<organism evidence="2 3">
    <name type="scientific">Clohesyomyces aquaticus</name>
    <dbReference type="NCBI Taxonomy" id="1231657"/>
    <lineage>
        <taxon>Eukaryota</taxon>
        <taxon>Fungi</taxon>
        <taxon>Dikarya</taxon>
        <taxon>Ascomycota</taxon>
        <taxon>Pezizomycotina</taxon>
        <taxon>Dothideomycetes</taxon>
        <taxon>Pleosporomycetidae</taxon>
        <taxon>Pleosporales</taxon>
        <taxon>Lindgomycetaceae</taxon>
        <taxon>Clohesyomyces</taxon>
    </lineage>
</organism>
<dbReference type="InterPro" id="IPR010730">
    <property type="entry name" value="HET"/>
</dbReference>
<feature type="domain" description="Heterokaryon incompatibility" evidence="1">
    <location>
        <begin position="99"/>
        <end position="243"/>
    </location>
</feature>
<protein>
    <submittedName>
        <fullName evidence="2">Heterokaryon incompatibility protein-domain-containing protein</fullName>
    </submittedName>
</protein>
<proteinExistence type="predicted"/>
<sequence length="740" mass="84865">MGSLLALVMFHNGRRGWQKARRRMAHKFSINILAKLWVRSKRLRELRTSYLRRTLPSTSRKCRPLREGEIRLLQIKPAYTLSTIECDFVHMDLQSAGDYAALSYTWGKPNPSIPIIVNKRVSLITENLYLALLHLRQREVTVLWVDALCINQDDLAERARQVAQMKEVYCRAAIVHIWLGESNELSEQAFDELHGLSEHLDYDEVVPSRFFDEVAMNGHHQRWRAISEILYRPWFRRMWIIQEALSARRAMMICGKDIIDLDLFLKLINSMIKAGVLDMVMSYHPKRHELPGGPMRTAIGQLEFLVKAKFEVTNFLAAHKFKPTLLNYLAGTRWAEATNPLDKVYGILSLADDARTLGSWDVSLSKNRKWLPFKVDYSLSKEEVFINTTKAILCTTRSLEVLRFARYEPNSANGLPSWVADWANKIPHPVFGHISVCPTYEDKKPSWRSYLATSDQSYIREPIYHEITLHCSPEFHLGKANTLNVKGFHFDTITALSTNVYPREHAHGIDPQSKDPTELFEPMRQYLRIITQWTDDCVHLAKRCSPYPTGQSPWSSLWRMLIGGVIPEDNLIPKRFEALLSDLSKAQSALGALKAQSSSVQSKSRDALSEIAASAALSHFESLVSWLSECNSRCHSRKFAITQKKYMGLVPDGAIVGDFICTIYGCEMPLILRKCGRSSFRLIGHGEFEGFVFDDAVVEKKVVLKRRENLPKEGFDFVTCDKFRRQVGIRLTKVRQFKLV</sequence>
<gene>
    <name evidence="2" type="ORF">BCR34DRAFT_505623</name>
</gene>